<accession>A0AAV7FGT1</accession>
<evidence type="ECO:0000313" key="2">
    <source>
        <dbReference type="EMBL" id="KAH0433324.1"/>
    </source>
</evidence>
<dbReference type="EMBL" id="JAGFBR010000818">
    <property type="protein sequence ID" value="KAH0433324.1"/>
    <property type="molecule type" value="Genomic_DNA"/>
</dbReference>
<sequence>MSSWSHPQSERRRTGGGAAEEWRRCDGPAEMDEPELRREMLREVKLAGMVPVPVAAMTAGSACWRSHSMVSPSDLWPSSRVSWKTRAAQRAGMRMRRPRPSTLVWRSLVELRFGAGFLGGSGGRERGWREEEEEEEEIERSSDSFFWRSCRGKLERRVVSSVTDVGSLSIMRFRTWKWMGCLGVGKTEKMGVLDFLSERDSELDTMGEFRG</sequence>
<keyword evidence="3" id="KW-1185">Reference proteome</keyword>
<evidence type="ECO:0000256" key="1">
    <source>
        <dbReference type="SAM" id="MobiDB-lite"/>
    </source>
</evidence>
<protein>
    <submittedName>
        <fullName evidence="2">Uncharacterized protein</fullName>
    </submittedName>
</protein>
<reference evidence="2 3" key="1">
    <citation type="journal article" date="2021" name="Hortic Res">
        <title>Chromosome-scale assembly of the Dendrobium chrysotoxum genome enhances the understanding of orchid evolution.</title>
        <authorList>
            <person name="Zhang Y."/>
            <person name="Zhang G.Q."/>
            <person name="Zhang D."/>
            <person name="Liu X.D."/>
            <person name="Xu X.Y."/>
            <person name="Sun W.H."/>
            <person name="Yu X."/>
            <person name="Zhu X."/>
            <person name="Wang Z.W."/>
            <person name="Zhao X."/>
            <person name="Zhong W.Y."/>
            <person name="Chen H."/>
            <person name="Yin W.L."/>
            <person name="Huang T."/>
            <person name="Niu S.C."/>
            <person name="Liu Z.J."/>
        </authorList>
    </citation>
    <scope>NUCLEOTIDE SEQUENCE [LARGE SCALE GENOMIC DNA]</scope>
    <source>
        <strain evidence="2">Lindl</strain>
    </source>
</reference>
<feature type="region of interest" description="Disordered" evidence="1">
    <location>
        <begin position="1"/>
        <end position="31"/>
    </location>
</feature>
<evidence type="ECO:0000313" key="3">
    <source>
        <dbReference type="Proteomes" id="UP000775213"/>
    </source>
</evidence>
<dbReference type="Proteomes" id="UP000775213">
    <property type="component" value="Unassembled WGS sequence"/>
</dbReference>
<proteinExistence type="predicted"/>
<gene>
    <name evidence="2" type="ORF">IEQ34_027051</name>
</gene>
<comment type="caution">
    <text evidence="2">The sequence shown here is derived from an EMBL/GenBank/DDBJ whole genome shotgun (WGS) entry which is preliminary data.</text>
</comment>
<name>A0AAV7FGT1_DENCH</name>
<dbReference type="AlphaFoldDB" id="A0AAV7FGT1"/>
<organism evidence="2 3">
    <name type="scientific">Dendrobium chrysotoxum</name>
    <name type="common">Orchid</name>
    <dbReference type="NCBI Taxonomy" id="161865"/>
    <lineage>
        <taxon>Eukaryota</taxon>
        <taxon>Viridiplantae</taxon>
        <taxon>Streptophyta</taxon>
        <taxon>Embryophyta</taxon>
        <taxon>Tracheophyta</taxon>
        <taxon>Spermatophyta</taxon>
        <taxon>Magnoliopsida</taxon>
        <taxon>Liliopsida</taxon>
        <taxon>Asparagales</taxon>
        <taxon>Orchidaceae</taxon>
        <taxon>Epidendroideae</taxon>
        <taxon>Malaxideae</taxon>
        <taxon>Dendrobiinae</taxon>
        <taxon>Dendrobium</taxon>
    </lineage>
</organism>